<comment type="subcellular location">
    <subcellularLocation>
        <location evidence="1">Cell outer membrane</location>
    </subcellularLocation>
</comment>
<evidence type="ECO:0000313" key="8">
    <source>
        <dbReference type="Proteomes" id="UP001500426"/>
    </source>
</evidence>
<dbReference type="PRINTS" id="PR01021">
    <property type="entry name" value="OMPADOMAIN"/>
</dbReference>
<dbReference type="Proteomes" id="UP001500426">
    <property type="component" value="Unassembled WGS sequence"/>
</dbReference>
<accession>A0ABP7UCX5</accession>
<evidence type="ECO:0000256" key="4">
    <source>
        <dbReference type="PROSITE-ProRule" id="PRU00473"/>
    </source>
</evidence>
<evidence type="ECO:0000256" key="3">
    <source>
        <dbReference type="ARBA" id="ARBA00023237"/>
    </source>
</evidence>
<dbReference type="InterPro" id="IPR050330">
    <property type="entry name" value="Bact_OuterMem_StrucFunc"/>
</dbReference>
<dbReference type="EMBL" id="BAABCS010000003">
    <property type="protein sequence ID" value="GAA4040706.1"/>
    <property type="molecule type" value="Genomic_DNA"/>
</dbReference>
<organism evidence="7 8">
    <name type="scientific">Flavobacterium chungnamense</name>
    <dbReference type="NCBI Taxonomy" id="706182"/>
    <lineage>
        <taxon>Bacteria</taxon>
        <taxon>Pseudomonadati</taxon>
        <taxon>Bacteroidota</taxon>
        <taxon>Flavobacteriia</taxon>
        <taxon>Flavobacteriales</taxon>
        <taxon>Flavobacteriaceae</taxon>
        <taxon>Flavobacterium</taxon>
    </lineage>
</organism>
<protein>
    <recommendedName>
        <fullName evidence="6">OmpA-like domain-containing protein</fullName>
    </recommendedName>
</protein>
<gene>
    <name evidence="7" type="ORF">GCM10022388_01540</name>
</gene>
<dbReference type="PROSITE" id="PS51123">
    <property type="entry name" value="OMPA_2"/>
    <property type="match status" value="1"/>
</dbReference>
<comment type="caution">
    <text evidence="7">The sequence shown here is derived from an EMBL/GenBank/DDBJ whole genome shotgun (WGS) entry which is preliminary data.</text>
</comment>
<dbReference type="InterPro" id="IPR006665">
    <property type="entry name" value="OmpA-like"/>
</dbReference>
<dbReference type="Pfam" id="PF00691">
    <property type="entry name" value="OmpA"/>
    <property type="match status" value="1"/>
</dbReference>
<sequence>MKYFYIITAFIITLFSNAQNTITLEKKILFEHNQFSLTTNAASTLDSLITVANKYSNYSIKIVGYTDPSGSLKYNQKLSSDRAKTVFDYFIDKRLNQSLLSYKGFGIDNKSENETIQRNTTVTFTAKSEDCYYKLNSLTGKNGTEVSFKLKKESNAEFTLDEYFSTQSMIQNEKFALDINDEVLETAGMIDIDLKDINPNDIEDGIIQVAIPTISNTIYDEEMTVWVEEIDKDGRKRWRNLKLKPKWNNNTKRYEFNLNVSNFRGNKISINLDKNIYRDQVTNVSTGKKKKVIIVATEREEFFYDVYLSYASEKQNDLKFSARMDKTGFAFVIPKNVNPKKLYFTGINSSGKVTFGLLTCKVSKYNKKYPLYKYIPISSGKAKDNEKAKKKGFWEWLKRIFN</sequence>
<feature type="signal peptide" evidence="5">
    <location>
        <begin position="1"/>
        <end position="18"/>
    </location>
</feature>
<keyword evidence="2 4" id="KW-0472">Membrane</keyword>
<keyword evidence="3" id="KW-0998">Cell outer membrane</keyword>
<dbReference type="CDD" id="cd07185">
    <property type="entry name" value="OmpA_C-like"/>
    <property type="match status" value="1"/>
</dbReference>
<reference evidence="8" key="1">
    <citation type="journal article" date="2019" name="Int. J. Syst. Evol. Microbiol.">
        <title>The Global Catalogue of Microorganisms (GCM) 10K type strain sequencing project: providing services to taxonomists for standard genome sequencing and annotation.</title>
        <authorList>
            <consortium name="The Broad Institute Genomics Platform"/>
            <consortium name="The Broad Institute Genome Sequencing Center for Infectious Disease"/>
            <person name="Wu L."/>
            <person name="Ma J."/>
        </authorList>
    </citation>
    <scope>NUCLEOTIDE SEQUENCE [LARGE SCALE GENOMIC DNA]</scope>
    <source>
        <strain evidence="8">JCM 17068</strain>
    </source>
</reference>
<dbReference type="Gene3D" id="3.30.1330.60">
    <property type="entry name" value="OmpA-like domain"/>
    <property type="match status" value="1"/>
</dbReference>
<keyword evidence="8" id="KW-1185">Reference proteome</keyword>
<dbReference type="PANTHER" id="PTHR30329:SF21">
    <property type="entry name" value="LIPOPROTEIN YIAD-RELATED"/>
    <property type="match status" value="1"/>
</dbReference>
<dbReference type="RefSeq" id="WP_345089226.1">
    <property type="nucleotide sequence ID" value="NZ_BAABCS010000003.1"/>
</dbReference>
<evidence type="ECO:0000256" key="1">
    <source>
        <dbReference type="ARBA" id="ARBA00004442"/>
    </source>
</evidence>
<name>A0ABP7UCX5_9FLAO</name>
<evidence type="ECO:0000256" key="5">
    <source>
        <dbReference type="SAM" id="SignalP"/>
    </source>
</evidence>
<evidence type="ECO:0000259" key="6">
    <source>
        <dbReference type="PROSITE" id="PS51123"/>
    </source>
</evidence>
<dbReference type="SUPFAM" id="SSF103088">
    <property type="entry name" value="OmpA-like"/>
    <property type="match status" value="1"/>
</dbReference>
<dbReference type="InterPro" id="IPR006664">
    <property type="entry name" value="OMP_bac"/>
</dbReference>
<feature type="chain" id="PRO_5045478729" description="OmpA-like domain-containing protein" evidence="5">
    <location>
        <begin position="19"/>
        <end position="402"/>
    </location>
</feature>
<dbReference type="PANTHER" id="PTHR30329">
    <property type="entry name" value="STATOR ELEMENT OF FLAGELLAR MOTOR COMPLEX"/>
    <property type="match status" value="1"/>
</dbReference>
<keyword evidence="5" id="KW-0732">Signal</keyword>
<proteinExistence type="predicted"/>
<evidence type="ECO:0000256" key="2">
    <source>
        <dbReference type="ARBA" id="ARBA00023136"/>
    </source>
</evidence>
<evidence type="ECO:0000313" key="7">
    <source>
        <dbReference type="EMBL" id="GAA4040706.1"/>
    </source>
</evidence>
<feature type="domain" description="OmpA-like" evidence="6">
    <location>
        <begin position="17"/>
        <end position="130"/>
    </location>
</feature>
<dbReference type="InterPro" id="IPR036737">
    <property type="entry name" value="OmpA-like_sf"/>
</dbReference>